<dbReference type="NCBIfam" id="TIGR00338">
    <property type="entry name" value="serB"/>
    <property type="match status" value="1"/>
</dbReference>
<dbReference type="Pfam" id="PF13740">
    <property type="entry name" value="ACT_6"/>
    <property type="match status" value="1"/>
</dbReference>
<dbReference type="SUPFAM" id="SSF55021">
    <property type="entry name" value="ACT-like"/>
    <property type="match status" value="1"/>
</dbReference>
<feature type="active site" description="Proton donor" evidence="13">
    <location>
        <position position="201"/>
    </location>
</feature>
<comment type="pathway">
    <text evidence="2">Amino-acid biosynthesis; L-serine biosynthesis; L-serine from 3-phospho-D-glycerate: step 3/3.</text>
</comment>
<evidence type="ECO:0000259" key="14">
    <source>
        <dbReference type="PROSITE" id="PS51671"/>
    </source>
</evidence>
<dbReference type="Pfam" id="PF00702">
    <property type="entry name" value="Hydrolase"/>
    <property type="match status" value="1"/>
</dbReference>
<dbReference type="InterPro" id="IPR004469">
    <property type="entry name" value="PSP"/>
</dbReference>
<dbReference type="PANTHER" id="PTHR43344:SF2">
    <property type="entry name" value="PHOSPHOSERINE PHOSPHATASE"/>
    <property type="match status" value="1"/>
</dbReference>
<dbReference type="InParanoid" id="A0A540VKX5"/>
<keyword evidence="7 15" id="KW-0378">Hydrolase</keyword>
<feature type="domain" description="ACT" evidence="14">
    <location>
        <begin position="9"/>
        <end position="82"/>
    </location>
</feature>
<dbReference type="CDD" id="cd04871">
    <property type="entry name" value="ACT_PSP_2"/>
    <property type="match status" value="1"/>
</dbReference>
<keyword evidence="9" id="KW-0718">Serine biosynthesis</keyword>
<reference evidence="15 16" key="1">
    <citation type="submission" date="2019-06" db="EMBL/GenBank/DDBJ databases">
        <title>Genome sequence of Litorilinea aerophila BAA-2444.</title>
        <authorList>
            <person name="Maclea K.S."/>
            <person name="Maurais E.G."/>
            <person name="Iannazzi L.C."/>
        </authorList>
    </citation>
    <scope>NUCLEOTIDE SEQUENCE [LARGE SCALE GENOMIC DNA]</scope>
    <source>
        <strain evidence="15 16">ATCC BAA-2444</strain>
    </source>
</reference>
<dbReference type="InterPro" id="IPR050582">
    <property type="entry name" value="HAD-like_SerB"/>
</dbReference>
<dbReference type="PROSITE" id="PS51671">
    <property type="entry name" value="ACT"/>
    <property type="match status" value="1"/>
</dbReference>
<dbReference type="EC" id="3.1.3.3" evidence="4"/>
<evidence type="ECO:0000256" key="3">
    <source>
        <dbReference type="ARBA" id="ARBA00009184"/>
    </source>
</evidence>
<proteinExistence type="inferred from homology"/>
<dbReference type="PANTHER" id="PTHR43344">
    <property type="entry name" value="PHOSPHOSERINE PHOSPHATASE"/>
    <property type="match status" value="1"/>
</dbReference>
<feature type="active site" description="Nucleophile" evidence="13">
    <location>
        <position position="199"/>
    </location>
</feature>
<dbReference type="FunFam" id="3.40.50.1000:FF:000041">
    <property type="entry name" value="Phosphoserine phosphatase SerB"/>
    <property type="match status" value="1"/>
</dbReference>
<evidence type="ECO:0000256" key="1">
    <source>
        <dbReference type="ARBA" id="ARBA00001946"/>
    </source>
</evidence>
<dbReference type="InterPro" id="IPR036412">
    <property type="entry name" value="HAD-like_sf"/>
</dbReference>
<dbReference type="SFLD" id="SFLDF00029">
    <property type="entry name" value="phosphoserine_phosphatase"/>
    <property type="match status" value="1"/>
</dbReference>
<comment type="caution">
    <text evidence="15">The sequence shown here is derived from an EMBL/GenBank/DDBJ whole genome shotgun (WGS) entry which is preliminary data.</text>
</comment>
<organism evidence="15 16">
    <name type="scientific">Litorilinea aerophila</name>
    <dbReference type="NCBI Taxonomy" id="1204385"/>
    <lineage>
        <taxon>Bacteria</taxon>
        <taxon>Bacillati</taxon>
        <taxon>Chloroflexota</taxon>
        <taxon>Caldilineae</taxon>
        <taxon>Caldilineales</taxon>
        <taxon>Caldilineaceae</taxon>
        <taxon>Litorilinea</taxon>
    </lineage>
</organism>
<dbReference type="InterPro" id="IPR002912">
    <property type="entry name" value="ACT_dom"/>
</dbReference>
<dbReference type="SFLD" id="SFLDG01136">
    <property type="entry name" value="C1.6:_Phosphoserine_Phosphatas"/>
    <property type="match status" value="1"/>
</dbReference>
<evidence type="ECO:0000256" key="11">
    <source>
        <dbReference type="ARBA" id="ARBA00048138"/>
    </source>
</evidence>
<dbReference type="AlphaFoldDB" id="A0A540VKX5"/>
<dbReference type="NCBIfam" id="TIGR01488">
    <property type="entry name" value="HAD-SF-IB"/>
    <property type="match status" value="1"/>
</dbReference>
<dbReference type="GO" id="GO:0036424">
    <property type="term" value="F:L-phosphoserine phosphatase activity"/>
    <property type="evidence" value="ECO:0007669"/>
    <property type="project" value="InterPro"/>
</dbReference>
<dbReference type="Pfam" id="PF21086">
    <property type="entry name" value="ACT_PSP_2"/>
    <property type="match status" value="1"/>
</dbReference>
<evidence type="ECO:0000256" key="6">
    <source>
        <dbReference type="ARBA" id="ARBA00022723"/>
    </source>
</evidence>
<evidence type="ECO:0000313" key="16">
    <source>
        <dbReference type="Proteomes" id="UP000317371"/>
    </source>
</evidence>
<dbReference type="InterPro" id="IPR045865">
    <property type="entry name" value="ACT-like_dom_sf"/>
</dbReference>
<keyword evidence="16" id="KW-1185">Reference proteome</keyword>
<dbReference type="CDD" id="cd07500">
    <property type="entry name" value="HAD_PSP"/>
    <property type="match status" value="1"/>
</dbReference>
<dbReference type="UniPathway" id="UPA00135">
    <property type="reaction ID" value="UER00198"/>
</dbReference>
<comment type="catalytic activity">
    <reaction evidence="12">
        <text>O-phospho-D-serine + H2O = D-serine + phosphate</text>
        <dbReference type="Rhea" id="RHEA:24873"/>
        <dbReference type="ChEBI" id="CHEBI:15377"/>
        <dbReference type="ChEBI" id="CHEBI:35247"/>
        <dbReference type="ChEBI" id="CHEBI:43474"/>
        <dbReference type="ChEBI" id="CHEBI:58680"/>
        <dbReference type="EC" id="3.1.3.3"/>
    </reaction>
</comment>
<dbReference type="Gene3D" id="3.40.50.1000">
    <property type="entry name" value="HAD superfamily/HAD-like"/>
    <property type="match status" value="1"/>
</dbReference>
<dbReference type="RefSeq" id="WP_141609145.1">
    <property type="nucleotide sequence ID" value="NZ_VIGC02000006.1"/>
</dbReference>
<evidence type="ECO:0000256" key="5">
    <source>
        <dbReference type="ARBA" id="ARBA00022605"/>
    </source>
</evidence>
<dbReference type="GO" id="GO:0000287">
    <property type="term" value="F:magnesium ion binding"/>
    <property type="evidence" value="ECO:0007669"/>
    <property type="project" value="TreeGrafter"/>
</dbReference>
<dbReference type="GO" id="GO:0005737">
    <property type="term" value="C:cytoplasm"/>
    <property type="evidence" value="ECO:0007669"/>
    <property type="project" value="TreeGrafter"/>
</dbReference>
<dbReference type="InterPro" id="IPR049148">
    <property type="entry name" value="PSP_ACT"/>
</dbReference>
<protein>
    <recommendedName>
        <fullName evidence="4">phosphoserine phosphatase</fullName>
        <ecNumber evidence="4">3.1.3.3</ecNumber>
    </recommendedName>
    <alternativeName>
        <fullName evidence="10">O-phosphoserine phosphohydrolase</fullName>
    </alternativeName>
</protein>
<evidence type="ECO:0000256" key="7">
    <source>
        <dbReference type="ARBA" id="ARBA00022801"/>
    </source>
</evidence>
<dbReference type="SFLD" id="SFLDG01137">
    <property type="entry name" value="C1.6.1:_Phosphoserine_Phosphat"/>
    <property type="match status" value="1"/>
</dbReference>
<dbReference type="CDD" id="cd04870">
    <property type="entry name" value="ACT_PSP_1"/>
    <property type="match status" value="1"/>
</dbReference>
<keyword evidence="5" id="KW-0028">Amino-acid biosynthesis</keyword>
<evidence type="ECO:0000256" key="2">
    <source>
        <dbReference type="ARBA" id="ARBA00005135"/>
    </source>
</evidence>
<evidence type="ECO:0000256" key="8">
    <source>
        <dbReference type="ARBA" id="ARBA00022842"/>
    </source>
</evidence>
<evidence type="ECO:0000256" key="13">
    <source>
        <dbReference type="PIRSR" id="PIRSR604469-1"/>
    </source>
</evidence>
<comment type="similarity">
    <text evidence="3">Belongs to the HAD-like hydrolase superfamily. SerB family.</text>
</comment>
<dbReference type="SUPFAM" id="SSF56784">
    <property type="entry name" value="HAD-like"/>
    <property type="match status" value="1"/>
</dbReference>
<dbReference type="GO" id="GO:0006564">
    <property type="term" value="P:L-serine biosynthetic process"/>
    <property type="evidence" value="ECO:0007669"/>
    <property type="project" value="UniProtKB-KW"/>
</dbReference>
<name>A0A540VKX5_9CHLR</name>
<keyword evidence="8" id="KW-0460">Magnesium</keyword>
<dbReference type="OrthoDB" id="9790031at2"/>
<evidence type="ECO:0000256" key="4">
    <source>
        <dbReference type="ARBA" id="ARBA00012640"/>
    </source>
</evidence>
<comment type="catalytic activity">
    <reaction evidence="11">
        <text>O-phospho-L-serine + H2O = L-serine + phosphate</text>
        <dbReference type="Rhea" id="RHEA:21208"/>
        <dbReference type="ChEBI" id="CHEBI:15377"/>
        <dbReference type="ChEBI" id="CHEBI:33384"/>
        <dbReference type="ChEBI" id="CHEBI:43474"/>
        <dbReference type="ChEBI" id="CHEBI:57524"/>
        <dbReference type="EC" id="3.1.3.3"/>
    </reaction>
</comment>
<dbReference type="InterPro" id="IPR023214">
    <property type="entry name" value="HAD_sf"/>
</dbReference>
<keyword evidence="6" id="KW-0479">Metal-binding</keyword>
<accession>A0A540VKX5</accession>
<sequence length="407" mass="45281">MTETNEIFLLNITGRDRPGLVARITSALAAFGINVLDIGQAVIHDHLALGLLVEIPRQLESAAVFKELLYVAHELNVQVRFTPVDLETYERWVDEQGKERRIITMMGRKLTAGQIAAVAAICARYGLNIDVITRLSGRVSLTRPSREPKACVQFSVTGKLHDEHGMRRELLQISQEMGMDVSFHVDDIYRRNRRLVVFDMDSTLIQIEVIDELARRAGVGEEVAAITAAAMRGELDFKESLRRRVALLKGLDESVLQEVAENLPLMEGAERVTCTLKRLGYKIGILSGGFDYFGKKLQERLGFDYVYANRLEIVDGKLTGRVVGEIIDGPKKAELLQQIAQRENLSLEQTIAVGDGANDLPMLSVAGLGVAFHAKPIVREKAQRSISNLGLDGLLFLIGIREREIQQ</sequence>
<evidence type="ECO:0000256" key="10">
    <source>
        <dbReference type="ARBA" id="ARBA00031693"/>
    </source>
</evidence>
<comment type="cofactor">
    <cofactor evidence="1">
        <name>Mg(2+)</name>
        <dbReference type="ChEBI" id="CHEBI:18420"/>
    </cofactor>
</comment>
<gene>
    <name evidence="15" type="primary">serB</name>
    <name evidence="15" type="ORF">FKZ61_05800</name>
</gene>
<evidence type="ECO:0000256" key="12">
    <source>
        <dbReference type="ARBA" id="ARBA00048523"/>
    </source>
</evidence>
<dbReference type="SFLD" id="SFLDS00003">
    <property type="entry name" value="Haloacid_Dehalogenase"/>
    <property type="match status" value="1"/>
</dbReference>
<dbReference type="Gene3D" id="3.30.70.260">
    <property type="match status" value="2"/>
</dbReference>
<dbReference type="EMBL" id="VIGC01000006">
    <property type="protein sequence ID" value="TQE96773.1"/>
    <property type="molecule type" value="Genomic_DNA"/>
</dbReference>
<dbReference type="Proteomes" id="UP000317371">
    <property type="component" value="Unassembled WGS sequence"/>
</dbReference>
<evidence type="ECO:0000313" key="15">
    <source>
        <dbReference type="EMBL" id="TQE96773.1"/>
    </source>
</evidence>
<evidence type="ECO:0000256" key="9">
    <source>
        <dbReference type="ARBA" id="ARBA00023299"/>
    </source>
</evidence>